<proteinExistence type="predicted"/>
<gene>
    <name evidence="1" type="ORF">DW250_14440</name>
</gene>
<accession>A0A3R6KLZ8</accession>
<dbReference type="RefSeq" id="WP_118201694.1">
    <property type="nucleotide sequence ID" value="NZ_QRIE01000043.1"/>
</dbReference>
<protein>
    <submittedName>
        <fullName evidence="1">Uncharacterized protein</fullName>
    </submittedName>
</protein>
<comment type="caution">
    <text evidence="1">The sequence shown here is derived from an EMBL/GenBank/DDBJ whole genome shotgun (WGS) entry which is preliminary data.</text>
</comment>
<dbReference type="EMBL" id="QRIN01000089">
    <property type="protein sequence ID" value="RHG62205.1"/>
    <property type="molecule type" value="Genomic_DNA"/>
</dbReference>
<evidence type="ECO:0000313" key="1">
    <source>
        <dbReference type="EMBL" id="RHG62205.1"/>
    </source>
</evidence>
<dbReference type="Proteomes" id="UP000286501">
    <property type="component" value="Unassembled WGS sequence"/>
</dbReference>
<evidence type="ECO:0000313" key="2">
    <source>
        <dbReference type="Proteomes" id="UP000286501"/>
    </source>
</evidence>
<sequence length="162" mass="18729">MKEYFRIYMQKEGDGNEVKDSIADFGMYVSESPFKPCDSVKEPVKREWHDEHGDDEYIGKDGLYMAAYENKVKFLFKGNAFGANEKCKAFIDYLRKSGMMKMYCDFNKIGRQHVRLKSIDPDLYRYPGNEDLLVLSITFKFNDPVTDIKPIMDAQGSISNLG</sequence>
<name>A0A3R6KLZ8_9BACT</name>
<organism evidence="1 2">
    <name type="scientific">Segatella copri</name>
    <dbReference type="NCBI Taxonomy" id="165179"/>
    <lineage>
        <taxon>Bacteria</taxon>
        <taxon>Pseudomonadati</taxon>
        <taxon>Bacteroidota</taxon>
        <taxon>Bacteroidia</taxon>
        <taxon>Bacteroidales</taxon>
        <taxon>Prevotellaceae</taxon>
        <taxon>Segatella</taxon>
    </lineage>
</organism>
<dbReference type="AlphaFoldDB" id="A0A3R6KLZ8"/>
<reference evidence="1 2" key="1">
    <citation type="submission" date="2018-08" db="EMBL/GenBank/DDBJ databases">
        <title>A genome reference for cultivated species of the human gut microbiota.</title>
        <authorList>
            <person name="Zou Y."/>
            <person name="Xue W."/>
            <person name="Luo G."/>
        </authorList>
    </citation>
    <scope>NUCLEOTIDE SEQUENCE [LARGE SCALE GENOMIC DNA]</scope>
    <source>
        <strain evidence="1 2">AM22-1</strain>
    </source>
</reference>